<keyword evidence="4 6" id="KW-1133">Transmembrane helix</keyword>
<gene>
    <name evidence="8" type="ORF">CPATCC_004125</name>
</gene>
<reference evidence="8 9" key="1">
    <citation type="submission" date="2019-09" db="EMBL/GenBank/DDBJ databases">
        <title>Consistent, comparative and evidence-based genome assembly and annotation for Cryptosporidium parvum, C. hominis and C. tyzzeri.</title>
        <authorList>
            <person name="Baptista R.P."/>
            <person name="Li Y."/>
            <person name="Sateriale A."/>
            <person name="Ansell B."/>
            <person name="Jex A."/>
            <person name="Sanders M."/>
            <person name="Brooks K."/>
            <person name="Tracey A."/>
            <person name="Berriman M."/>
            <person name="Striepen B."/>
            <person name="Cotton J.A."/>
            <person name="Kissinger J.C."/>
        </authorList>
    </citation>
    <scope>NUCLEOTIDE SEQUENCE [LARGE SCALE GENOMIC DNA]</scope>
    <source>
        <strain evidence="8 9">IOWA-ATCC</strain>
    </source>
</reference>
<protein>
    <recommendedName>
        <fullName evidence="7">GOST seven transmembrane domain-containing protein</fullName>
    </recommendedName>
</protein>
<proteinExistence type="predicted"/>
<accession>A0A7S7LDH3</accession>
<feature type="transmembrane region" description="Helical" evidence="6">
    <location>
        <begin position="304"/>
        <end position="324"/>
    </location>
</feature>
<evidence type="ECO:0000256" key="4">
    <source>
        <dbReference type="ARBA" id="ARBA00022989"/>
    </source>
</evidence>
<feature type="transmembrane region" description="Helical" evidence="6">
    <location>
        <begin position="381"/>
        <end position="400"/>
    </location>
</feature>
<evidence type="ECO:0000256" key="1">
    <source>
        <dbReference type="ARBA" id="ARBA00004141"/>
    </source>
</evidence>
<dbReference type="GO" id="GO:0005794">
    <property type="term" value="C:Golgi apparatus"/>
    <property type="evidence" value="ECO:0007669"/>
    <property type="project" value="TreeGrafter"/>
</dbReference>
<feature type="transmembrane region" description="Helical" evidence="6">
    <location>
        <begin position="228"/>
        <end position="250"/>
    </location>
</feature>
<keyword evidence="3" id="KW-0732">Signal</keyword>
<keyword evidence="2 6" id="KW-0812">Transmembrane</keyword>
<sequence length="559" mass="64674">MSTDYSPFLIRIIFFLVYFFIYGGFVYSFSFDGLRIPPPKSILIHPHQFFIFENGDAYYNLLVSKSAKYSTIYFDNLKLKSSDGIILDDESIEIIVVPSKELENLIRNDQLGVCCNKENLLSGNCQNENTFIKPNIDGLIYFDTQLSNSNYFSNIKRGGAYSIMISNCGNSSNGYIHGDLVIKNVYGFLPAIEYMKINLYFFGVILHAFLAIYWIYKCIRNSKQLINIQYYILVELLLSFFSSFLWLQYFRQWNLTGSSSTFLFAISTAINILKLTIIVILTLIASHGVGISKISIDSRRKSTAIFLTGILYFLNALIKEYIVYLRSRNANITSGLLLYSILPVGILNGIIFFWIFHELVNLLNKLENNKQTEKLSLYKRFTYILFSSIIIAFTYLLLEIRFYSWDIVERWKYQWIFQDAIPFFFVSVLKLNLLLLWAPKENSKKYLSAAEVPVEAVIELERQELNIITTPEKGKGLKSNGNLNINQIKDFGYINNLSSSPKLYYDSRIYENSNQPNNPIASEEINYSERNLDKLEYYVGSEVNKENSVYLINCSRMNS</sequence>
<dbReference type="AlphaFoldDB" id="A0A7S7LDH3"/>
<organism evidence="8 9">
    <name type="scientific">Cryptosporidium parvum</name>
    <dbReference type="NCBI Taxonomy" id="5807"/>
    <lineage>
        <taxon>Eukaryota</taxon>
        <taxon>Sar</taxon>
        <taxon>Alveolata</taxon>
        <taxon>Apicomplexa</taxon>
        <taxon>Conoidasida</taxon>
        <taxon>Coccidia</taxon>
        <taxon>Eucoccidiorida</taxon>
        <taxon>Eimeriorina</taxon>
        <taxon>Cryptosporidiidae</taxon>
        <taxon>Cryptosporidium</taxon>
    </lineage>
</organism>
<comment type="subcellular location">
    <subcellularLocation>
        <location evidence="1">Membrane</location>
        <topology evidence="1">Multi-pass membrane protein</topology>
    </subcellularLocation>
</comment>
<keyword evidence="5 6" id="KW-0472">Membrane</keyword>
<evidence type="ECO:0000256" key="5">
    <source>
        <dbReference type="ARBA" id="ARBA00023136"/>
    </source>
</evidence>
<evidence type="ECO:0000256" key="2">
    <source>
        <dbReference type="ARBA" id="ARBA00022692"/>
    </source>
</evidence>
<evidence type="ECO:0000313" key="8">
    <source>
        <dbReference type="EMBL" id="QOY40054.1"/>
    </source>
</evidence>
<dbReference type="InterPro" id="IPR053937">
    <property type="entry name" value="GOST_TM"/>
</dbReference>
<dbReference type="VEuPathDB" id="CryptoDB:CPATCC_0003090"/>
<dbReference type="Pfam" id="PF06814">
    <property type="entry name" value="GOST_TM"/>
    <property type="match status" value="1"/>
</dbReference>
<dbReference type="OMA" id="WIAYEVY"/>
<feature type="transmembrane region" description="Helical" evidence="6">
    <location>
        <begin position="12"/>
        <end position="31"/>
    </location>
</feature>
<feature type="domain" description="GOST seven transmembrane" evidence="7">
    <location>
        <begin position="197"/>
        <end position="443"/>
    </location>
</feature>
<feature type="transmembrane region" description="Helical" evidence="6">
    <location>
        <begin position="262"/>
        <end position="284"/>
    </location>
</feature>
<name>A0A7S7LDH3_CRYPV</name>
<dbReference type="Proteomes" id="UP000593906">
    <property type="component" value="Chromosome 8"/>
</dbReference>
<evidence type="ECO:0000256" key="6">
    <source>
        <dbReference type="SAM" id="Phobius"/>
    </source>
</evidence>
<feature type="transmembrane region" description="Helical" evidence="6">
    <location>
        <begin position="197"/>
        <end position="216"/>
    </location>
</feature>
<evidence type="ECO:0000256" key="3">
    <source>
        <dbReference type="ARBA" id="ARBA00022729"/>
    </source>
</evidence>
<dbReference type="InterPro" id="IPR009637">
    <property type="entry name" value="GPR107/GPR108-like"/>
</dbReference>
<evidence type="ECO:0000313" key="9">
    <source>
        <dbReference type="Proteomes" id="UP000593906"/>
    </source>
</evidence>
<feature type="transmembrane region" description="Helical" evidence="6">
    <location>
        <begin position="336"/>
        <end position="360"/>
    </location>
</feature>
<evidence type="ECO:0000259" key="7">
    <source>
        <dbReference type="Pfam" id="PF06814"/>
    </source>
</evidence>
<feature type="transmembrane region" description="Helical" evidence="6">
    <location>
        <begin position="420"/>
        <end position="438"/>
    </location>
</feature>
<dbReference type="PANTHER" id="PTHR21229">
    <property type="entry name" value="LUNG SEVEN TRANSMEMBRANE RECEPTOR"/>
    <property type="match status" value="1"/>
</dbReference>
<dbReference type="EMBL" id="CP044415">
    <property type="protein sequence ID" value="QOY40054.1"/>
    <property type="molecule type" value="Genomic_DNA"/>
</dbReference>
<dbReference type="PANTHER" id="PTHR21229:SF1">
    <property type="entry name" value="GH17801P"/>
    <property type="match status" value="1"/>
</dbReference>
<dbReference type="GO" id="GO:0016020">
    <property type="term" value="C:membrane"/>
    <property type="evidence" value="ECO:0007669"/>
    <property type="project" value="UniProtKB-SubCell"/>
</dbReference>